<feature type="compositionally biased region" description="Low complexity" evidence="1">
    <location>
        <begin position="1285"/>
        <end position="1294"/>
    </location>
</feature>
<feature type="compositionally biased region" description="Low complexity" evidence="1">
    <location>
        <begin position="382"/>
        <end position="395"/>
    </location>
</feature>
<feature type="compositionally biased region" description="Low complexity" evidence="1">
    <location>
        <begin position="2098"/>
        <end position="2125"/>
    </location>
</feature>
<feature type="compositionally biased region" description="Polar residues" evidence="1">
    <location>
        <begin position="58"/>
        <end position="70"/>
    </location>
</feature>
<evidence type="ECO:0000256" key="1">
    <source>
        <dbReference type="SAM" id="MobiDB-lite"/>
    </source>
</evidence>
<feature type="compositionally biased region" description="Basic residues" evidence="1">
    <location>
        <begin position="464"/>
        <end position="473"/>
    </location>
</feature>
<protein>
    <submittedName>
        <fullName evidence="2">Uncharacterized protein</fullName>
    </submittedName>
</protein>
<feature type="region of interest" description="Disordered" evidence="1">
    <location>
        <begin position="1354"/>
        <end position="1406"/>
    </location>
</feature>
<feature type="region of interest" description="Disordered" evidence="1">
    <location>
        <begin position="1680"/>
        <end position="1721"/>
    </location>
</feature>
<feature type="compositionally biased region" description="Basic and acidic residues" evidence="1">
    <location>
        <begin position="1214"/>
        <end position="1226"/>
    </location>
</feature>
<sequence length="2179" mass="221751">MQHGTAPAAASPSNAPGQLTRAVSDGSALAGEAASIQFKKGRFTIRKEPSSPGHVSGEQRSGHTSPSSSAGPGIWSPASRGGNPAALPSLQALQQLIAQSALVEALTQIERDEKGRISNATMERIRAALDSLAAAPQQPFLQEQQCLEEPLPLGASIPACSMLQGAAAAAGRAEQAVITILGPRPSVAAAVPPEQEQQHHQQACATAPRSSKFQGLAADELTHKLVAHQAAAAEQAAAKAAAAAAAATAAAAASSGSAARNSMTGAIPAAAAAAAAAHPATSPATGASSSSTEEGEQLQQQHRASTLVSSNPQCNAVAGAAVPPGQAAQAAGPGSSTNGSNSGTSSSPSSRKASLRMSLSIDVSQPSHSSSSSSSSDDESNTSEASSSEPASAAANGTMSAQGACVHGAPTGLLLQEHDLQHPHSSHGSGSGSGSPAVPKPWDDDEAVTTAAAAAGGAAAALPTRRHAGKHKPATPGFALQHSVRMFSRPADEGDDSEDDVAEGRSSSTMPEQLRRGHHQHSAEVEGASSTDDGEEEGTGSQQHWHHKLSKRPPTPGVSLGKPVSIFSSSGGGQPAAAAEDLQQQEEEEEAATAAAEDMTSHKTKQWGHKLSKRPPTPGVSLGKPVSIFSNSGSSGRRAALQHDVAAAAEAQSNEEDAQHVVQFADSQEIKQQARQPAKHQRQQVQPASSSQPAAAHPQQQQQQQQHWHHKLSQRSPTPGVSLGRPVSIFSDPGLHSAAAACEDGDDADDEDEASCLEHSVRFQDQPHGAAGNSDAACDDDEDSSSGSHIVRFQGHAVSNAAAPAGSNLHLAQQCSHGSKEQSSQGKVISKQQEQQQHWDHKLSKRPPTPGAGLGQPVSIFTDDGSSSNMRPATACSSSNSKSSTSVRPASASGCYAGSAGAAQTHIKASQGSCKAASSSSPAADEAEDEALGDSHVRFKEPGPRVTFKQALLHFCDSADPPSSSKLRTQRLPGHQQQQQQQHDKQQWVQKLSKRPGTPGGALGQPISIFSSDGSKQCKEQEGGEPHSCGAGSSSDTEQQPALPARRAANVSESRHSDEVQETAAEKHACRKQAEHVAEEEDVSDSTGSQQHWHHKLSKRPPTPGVSLGKPVSIFSSSRHQAEGSEVDGGNSSSGCAPGEHKPQASKQSHRAATPGVGLKPASIFSSDGQEDSDEDAEASKQSSKAAAASRSAASSKPATPATGMKGQHTVQFRHTESEDELERHLPAAGHSGMALAVAEHQHARRRVSFNDECGAPAQLQQAAQPQHQQHRRVSFTAESTAEPQPQLDQQQHKQQAKRRVSFNEEPAADSSNAVHAEQPHFGLGQHTASATRISSGPHDKHISICVDNSLFDDEEEDDDAGAAEEEAEKDESEDDSVATTAADADISSSGVAASENSSSSSSGGNIHQALLIQNPELDLEQQQQRLRQTGKHATTPGAALGKHFSIFQDTEDAAAAVEGSAPAAVAAAAAAHSVAALPAGRSSLQEALLSHNPDLALKKQQQRERKMAKHATTPGAGLGRPINMFKDDDDDVDDAGMGPAMHAGNGAAQHIAGEATVEAALRTSSRISGSSPMRQALLMHNPELELEQQQQRQQRSGKHATTPGAGLGRPFNIFRDDEDDGDDGDDAEEGPVAGVHSSAVQRSAGEAAVEAALRTSSRISGSSPMRHALLMHNLELELEQQQQRQQRSGKHATTPGAGLGRPFNISRDDDDSEAEQEPDHTLGAAAAAATTGAVLPGRSSIQEALLSHNSDFALDKQQQRERKMAKHPTTPGAGLGKPFNMFKDDSDSDSEASAGNSACSSPAGPIPSVSPKSASRAGEVHAASGSSRTSSAGSSRLGGVSSGASSPAGRSQSPDLMAVAKHTSSSTGNASLAAAAGVGESRVSAEARSGGSSPEGPGRSSPLRHSSNAADPDPARRSPLAHGSSCSADGSTSCAVPAAAVSGASRAALSIEVHSVGGGSVLSPSPGSSSSSTGHPAGTASRLSSSPLSHSSSASPATAVAAAAGPHSPSRLNRSTSPADRDAARPASPSPLGRGSSSSSLAAGMPVPMACASEGSCHAAAADVPAGLSVDAPEPQQPLAASPVSGSSSPGAGGKKSPGASGAAASSSGSAGVRISLGPSSGNGSSSGGGNSPLRHASSAADPRPARGSPLRRDSACTESGLGSGSSSRRGSAGGSQA</sequence>
<evidence type="ECO:0000313" key="3">
    <source>
        <dbReference type="Proteomes" id="UP000256970"/>
    </source>
</evidence>
<feature type="region of interest" description="Disordered" evidence="1">
    <location>
        <begin position="278"/>
        <end position="310"/>
    </location>
</feature>
<feature type="compositionally biased region" description="Polar residues" evidence="1">
    <location>
        <begin position="297"/>
        <end position="310"/>
    </location>
</feature>
<feature type="compositionally biased region" description="Low complexity" evidence="1">
    <location>
        <begin position="2026"/>
        <end position="2045"/>
    </location>
</feature>
<feature type="region of interest" description="Disordered" evidence="1">
    <location>
        <begin position="1957"/>
        <end position="2045"/>
    </location>
</feature>
<feature type="compositionally biased region" description="Basic and acidic residues" evidence="1">
    <location>
        <begin position="933"/>
        <end position="943"/>
    </location>
</feature>
<feature type="compositionally biased region" description="Low complexity" evidence="1">
    <location>
        <begin position="1"/>
        <end position="16"/>
    </location>
</feature>
<dbReference type="Proteomes" id="UP000256970">
    <property type="component" value="Unassembled WGS sequence"/>
</dbReference>
<feature type="compositionally biased region" description="Low complexity" evidence="1">
    <location>
        <begin position="451"/>
        <end position="461"/>
    </location>
</feature>
<feature type="region of interest" description="Disordered" evidence="1">
    <location>
        <begin position="1587"/>
        <end position="1650"/>
    </location>
</feature>
<feature type="region of interest" description="Disordered" evidence="1">
    <location>
        <begin position="1"/>
        <end position="26"/>
    </location>
</feature>
<evidence type="ECO:0000313" key="2">
    <source>
        <dbReference type="EMBL" id="SZX78858.1"/>
    </source>
</evidence>
<feature type="region of interest" description="Disordered" evidence="1">
    <location>
        <begin position="39"/>
        <end position="86"/>
    </location>
</feature>
<proteinExistence type="predicted"/>
<feature type="compositionally biased region" description="Low complexity" evidence="1">
    <location>
        <begin position="1885"/>
        <end position="1902"/>
    </location>
</feature>
<feature type="region of interest" description="Disordered" evidence="1">
    <location>
        <begin position="2069"/>
        <end position="2179"/>
    </location>
</feature>
<name>A0A383WN34_TETOB</name>
<feature type="region of interest" description="Disordered" evidence="1">
    <location>
        <begin position="190"/>
        <end position="211"/>
    </location>
</feature>
<feature type="compositionally biased region" description="Low complexity" evidence="1">
    <location>
        <begin position="2081"/>
        <end position="2091"/>
    </location>
</feature>
<feature type="compositionally biased region" description="Acidic residues" evidence="1">
    <location>
        <begin position="1617"/>
        <end position="1630"/>
    </location>
</feature>
<reference evidence="2 3" key="1">
    <citation type="submission" date="2016-10" db="EMBL/GenBank/DDBJ databases">
        <authorList>
            <person name="Cai Z."/>
        </authorList>
    </citation>
    <scope>NUCLEOTIDE SEQUENCE [LARGE SCALE GENOMIC DNA]</scope>
</reference>
<feature type="compositionally biased region" description="Polar residues" evidence="1">
    <location>
        <begin position="810"/>
        <end position="836"/>
    </location>
</feature>
<feature type="compositionally biased region" description="Low complexity" evidence="1">
    <location>
        <begin position="278"/>
        <end position="292"/>
    </location>
</feature>
<organism evidence="2 3">
    <name type="scientific">Tetradesmus obliquus</name>
    <name type="common">Green alga</name>
    <name type="synonym">Acutodesmus obliquus</name>
    <dbReference type="NCBI Taxonomy" id="3088"/>
    <lineage>
        <taxon>Eukaryota</taxon>
        <taxon>Viridiplantae</taxon>
        <taxon>Chlorophyta</taxon>
        <taxon>core chlorophytes</taxon>
        <taxon>Chlorophyceae</taxon>
        <taxon>CS clade</taxon>
        <taxon>Sphaeropleales</taxon>
        <taxon>Scenedesmaceae</taxon>
        <taxon>Tetradesmus</taxon>
    </lineage>
</organism>
<feature type="region of interest" description="Disordered" evidence="1">
    <location>
        <begin position="809"/>
        <end position="943"/>
    </location>
</feature>
<feature type="compositionally biased region" description="Basic and acidic residues" evidence="1">
    <location>
        <begin position="1016"/>
        <end position="1025"/>
    </location>
</feature>
<gene>
    <name evidence="2" type="ORF">BQ4739_LOCUS19161</name>
</gene>
<feature type="compositionally biased region" description="Acidic residues" evidence="1">
    <location>
        <begin position="743"/>
        <end position="755"/>
    </location>
</feature>
<feature type="compositionally biased region" description="Low complexity" evidence="1">
    <location>
        <begin position="1256"/>
        <end position="1268"/>
    </location>
</feature>
<feature type="compositionally biased region" description="Low complexity" evidence="1">
    <location>
        <begin position="1957"/>
        <end position="2011"/>
    </location>
</feature>
<accession>A0A383WN34</accession>
<feature type="compositionally biased region" description="Polar residues" evidence="1">
    <location>
        <begin position="1031"/>
        <end position="1040"/>
    </location>
</feature>
<feature type="region of interest" description="Disordered" evidence="1">
    <location>
        <begin position="957"/>
        <end position="1315"/>
    </location>
</feature>
<feature type="compositionally biased region" description="Low complexity" evidence="1">
    <location>
        <begin position="1823"/>
        <end position="1855"/>
    </location>
</feature>
<feature type="region of interest" description="Disordered" evidence="1">
    <location>
        <begin position="1756"/>
        <end position="1942"/>
    </location>
</feature>
<feature type="region of interest" description="Disordered" evidence="1">
    <location>
        <begin position="421"/>
        <end position="795"/>
    </location>
</feature>
<feature type="compositionally biased region" description="Basic residues" evidence="1">
    <location>
        <begin position="602"/>
        <end position="613"/>
    </location>
</feature>
<feature type="region of interest" description="Disordered" evidence="1">
    <location>
        <begin position="325"/>
        <end position="404"/>
    </location>
</feature>
<feature type="compositionally biased region" description="Low complexity" evidence="1">
    <location>
        <begin position="360"/>
        <end position="375"/>
    </location>
</feature>
<feature type="compositionally biased region" description="Acidic residues" evidence="1">
    <location>
        <begin position="1354"/>
        <end position="1377"/>
    </location>
</feature>
<feature type="compositionally biased region" description="Low complexity" evidence="1">
    <location>
        <begin position="877"/>
        <end position="924"/>
    </location>
</feature>
<feature type="region of interest" description="Disordered" evidence="1">
    <location>
        <begin position="1501"/>
        <end position="1523"/>
    </location>
</feature>
<feature type="compositionally biased region" description="Low complexity" evidence="1">
    <location>
        <begin position="325"/>
        <end position="350"/>
    </location>
</feature>
<feature type="compositionally biased region" description="Low complexity" evidence="1">
    <location>
        <begin position="1180"/>
        <end position="1199"/>
    </location>
</feature>
<dbReference type="EMBL" id="FNXT01001343">
    <property type="protein sequence ID" value="SZX78858.1"/>
    <property type="molecule type" value="Genomic_DNA"/>
</dbReference>
<feature type="compositionally biased region" description="Low complexity" evidence="1">
    <location>
        <begin position="1378"/>
        <end position="1406"/>
    </location>
</feature>
<feature type="compositionally biased region" description="Low complexity" evidence="1">
    <location>
        <begin position="683"/>
        <end position="706"/>
    </location>
</feature>
<keyword evidence="3" id="KW-1185">Reference proteome</keyword>
<feature type="compositionally biased region" description="Basic and acidic residues" evidence="1">
    <location>
        <begin position="1053"/>
        <end position="1077"/>
    </location>
</feature>